<dbReference type="REBASE" id="200953">
    <property type="entry name" value="M2.Nsp13191ORF11525P"/>
</dbReference>
<dbReference type="GO" id="GO:0009307">
    <property type="term" value="P:DNA restriction-modification system"/>
    <property type="evidence" value="ECO:0007669"/>
    <property type="project" value="UniProtKB-KW"/>
</dbReference>
<dbReference type="SUPFAM" id="SSF53335">
    <property type="entry name" value="S-adenosyl-L-methionine-dependent methyltransferases"/>
    <property type="match status" value="1"/>
</dbReference>
<dbReference type="InterPro" id="IPR029063">
    <property type="entry name" value="SAM-dependent_MTases_sf"/>
</dbReference>
<keyword evidence="2 6" id="KW-0808">Transferase</keyword>
<dbReference type="STRING" id="331648.BST97_11535"/>
<comment type="similarity">
    <text evidence="6 7">Belongs to the class I-like SAM-binding methyltransferase superfamily. C5-methyltransferase family.</text>
</comment>
<organism evidence="9 10">
    <name type="scientific">Nonlabens spongiae</name>
    <dbReference type="NCBI Taxonomy" id="331648"/>
    <lineage>
        <taxon>Bacteria</taxon>
        <taxon>Pseudomonadati</taxon>
        <taxon>Bacteroidota</taxon>
        <taxon>Flavobacteriia</taxon>
        <taxon>Flavobacteriales</taxon>
        <taxon>Flavobacteriaceae</taxon>
        <taxon>Nonlabens</taxon>
    </lineage>
</organism>
<keyword evidence="3 6" id="KW-0949">S-adenosyl-L-methionine</keyword>
<keyword evidence="1 6" id="KW-0489">Methyltransferase</keyword>
<dbReference type="PROSITE" id="PS00095">
    <property type="entry name" value="C5_MTASE_2"/>
    <property type="match status" value="1"/>
</dbReference>
<protein>
    <recommendedName>
        <fullName evidence="8">Cytosine-specific methyltransferase</fullName>
        <ecNumber evidence="8">2.1.1.37</ecNumber>
    </recommendedName>
</protein>
<proteinExistence type="inferred from homology"/>
<dbReference type="InterPro" id="IPR001525">
    <property type="entry name" value="C5_MeTfrase"/>
</dbReference>
<dbReference type="Gene3D" id="3.90.120.10">
    <property type="entry name" value="DNA Methylase, subunit A, domain 2"/>
    <property type="match status" value="1"/>
</dbReference>
<dbReference type="AlphaFoldDB" id="A0A1W6MLX4"/>
<evidence type="ECO:0000256" key="3">
    <source>
        <dbReference type="ARBA" id="ARBA00022691"/>
    </source>
</evidence>
<feature type="active site" evidence="6">
    <location>
        <position position="78"/>
    </location>
</feature>
<dbReference type="InterPro" id="IPR018117">
    <property type="entry name" value="C5_DNA_meth_AS"/>
</dbReference>
<dbReference type="Pfam" id="PF00145">
    <property type="entry name" value="DNA_methylase"/>
    <property type="match status" value="1"/>
</dbReference>
<accession>A0A1W6MLX4</accession>
<dbReference type="PRINTS" id="PR00105">
    <property type="entry name" value="C5METTRFRASE"/>
</dbReference>
<dbReference type="EC" id="2.1.1.37" evidence="8"/>
<dbReference type="Gene3D" id="3.40.50.150">
    <property type="entry name" value="Vaccinia Virus protein VP39"/>
    <property type="match status" value="1"/>
</dbReference>
<evidence type="ECO:0000256" key="4">
    <source>
        <dbReference type="ARBA" id="ARBA00022747"/>
    </source>
</evidence>
<dbReference type="NCBIfam" id="TIGR00675">
    <property type="entry name" value="dcm"/>
    <property type="match status" value="1"/>
</dbReference>
<evidence type="ECO:0000256" key="1">
    <source>
        <dbReference type="ARBA" id="ARBA00022603"/>
    </source>
</evidence>
<dbReference type="PROSITE" id="PS51679">
    <property type="entry name" value="SAM_MT_C5"/>
    <property type="match status" value="1"/>
</dbReference>
<dbReference type="GO" id="GO:0032259">
    <property type="term" value="P:methylation"/>
    <property type="evidence" value="ECO:0007669"/>
    <property type="project" value="UniProtKB-KW"/>
</dbReference>
<dbReference type="PANTHER" id="PTHR46098">
    <property type="entry name" value="TRNA (CYTOSINE(38)-C(5))-METHYLTRANSFERASE"/>
    <property type="match status" value="1"/>
</dbReference>
<dbReference type="InterPro" id="IPR050750">
    <property type="entry name" value="C5-MTase"/>
</dbReference>
<dbReference type="Proteomes" id="UP000193431">
    <property type="component" value="Chromosome"/>
</dbReference>
<dbReference type="PANTHER" id="PTHR46098:SF1">
    <property type="entry name" value="TRNA (CYTOSINE(38)-C(5))-METHYLTRANSFERASE"/>
    <property type="match status" value="1"/>
</dbReference>
<sequence>MTAMKNTFTFIDLFAGIGGFKMALSNNGGRCIKYSEINKDAIDSYCKNYDESPSNNLGDITKIKQLPTHDVLTAGVPCQSWSIAGKNLGFDDDRGQLWNDTIYLLKKSQPKAFIFENVKGLADPRNKESFLYILNRIKEAGYYAKHFIINSYDYGVPQNRKRVFIVGFRNKTYSDKFQLPKPFKSKIKLSDILDVKLPDVETGTQKDLFGNVNMSRQMSLSSKNGFNDYFLFNDLRNGQSTIHSWDIIETSDRQKEICLLLLKNRRKSQYGILDGNPLSLEQFKTLDDSITQKELSSLVELGILKEEEYRFEINDFTEQELTSDESELLSREHNACLIIVDLKTFRPFKVKKIPIKDTLESLKGKGIIKCSEIRYDFKNSKISSGLFGVNRVFLPTSDVFPTLVASDTNDYVTLTHLNKENHEKYKKDFLEKIYFSENYRKITKEEACAIQGFPKDFKLPESRVRWMKLVGNSVSVSVIDMLAKAIINTGIFEENEVSENQKVKSKTKLVFTRNTGVSVAELS</sequence>
<name>A0A1W6MLX4_9FLAO</name>
<evidence type="ECO:0000256" key="5">
    <source>
        <dbReference type="ARBA" id="ARBA00047422"/>
    </source>
</evidence>
<gene>
    <name evidence="9" type="ORF">BST97_11535</name>
</gene>
<evidence type="ECO:0000256" key="2">
    <source>
        <dbReference type="ARBA" id="ARBA00022679"/>
    </source>
</evidence>
<dbReference type="GO" id="GO:0003886">
    <property type="term" value="F:DNA (cytosine-5-)-methyltransferase activity"/>
    <property type="evidence" value="ECO:0007669"/>
    <property type="project" value="UniProtKB-EC"/>
</dbReference>
<reference evidence="9 10" key="1">
    <citation type="submission" date="2016-11" db="EMBL/GenBank/DDBJ databases">
        <title>Trade-off between light-utilization and light-protection in marine flavobacteria.</title>
        <authorList>
            <person name="Kumagai Y."/>
        </authorList>
    </citation>
    <scope>NUCLEOTIDE SEQUENCE [LARGE SCALE GENOMIC DNA]</scope>
    <source>
        <strain evidence="9 10">JCM 13191</strain>
    </source>
</reference>
<dbReference type="InterPro" id="IPR031303">
    <property type="entry name" value="C5_meth_CS"/>
</dbReference>
<evidence type="ECO:0000313" key="9">
    <source>
        <dbReference type="EMBL" id="ARN78567.1"/>
    </source>
</evidence>
<evidence type="ECO:0000256" key="6">
    <source>
        <dbReference type="PROSITE-ProRule" id="PRU01016"/>
    </source>
</evidence>
<evidence type="ECO:0000256" key="7">
    <source>
        <dbReference type="RuleBase" id="RU000416"/>
    </source>
</evidence>
<evidence type="ECO:0000256" key="8">
    <source>
        <dbReference type="RuleBase" id="RU000417"/>
    </source>
</evidence>
<dbReference type="PROSITE" id="PS00094">
    <property type="entry name" value="C5_MTASE_1"/>
    <property type="match status" value="1"/>
</dbReference>
<keyword evidence="10" id="KW-1185">Reference proteome</keyword>
<comment type="catalytic activity">
    <reaction evidence="5 8">
        <text>a 2'-deoxycytidine in DNA + S-adenosyl-L-methionine = a 5-methyl-2'-deoxycytidine in DNA + S-adenosyl-L-homocysteine + H(+)</text>
        <dbReference type="Rhea" id="RHEA:13681"/>
        <dbReference type="Rhea" id="RHEA-COMP:11369"/>
        <dbReference type="Rhea" id="RHEA-COMP:11370"/>
        <dbReference type="ChEBI" id="CHEBI:15378"/>
        <dbReference type="ChEBI" id="CHEBI:57856"/>
        <dbReference type="ChEBI" id="CHEBI:59789"/>
        <dbReference type="ChEBI" id="CHEBI:85452"/>
        <dbReference type="ChEBI" id="CHEBI:85454"/>
        <dbReference type="EC" id="2.1.1.37"/>
    </reaction>
</comment>
<evidence type="ECO:0000313" key="10">
    <source>
        <dbReference type="Proteomes" id="UP000193431"/>
    </source>
</evidence>
<dbReference type="EMBL" id="CP019344">
    <property type="protein sequence ID" value="ARN78567.1"/>
    <property type="molecule type" value="Genomic_DNA"/>
</dbReference>
<keyword evidence="4" id="KW-0680">Restriction system</keyword>